<feature type="transmembrane region" description="Helical" evidence="9">
    <location>
        <begin position="479"/>
        <end position="498"/>
    </location>
</feature>
<feature type="domain" description="G-protein coupled receptors family 1 profile" evidence="10">
    <location>
        <begin position="54"/>
        <end position="495"/>
    </location>
</feature>
<evidence type="ECO:0000256" key="5">
    <source>
        <dbReference type="ARBA" id="ARBA00023040"/>
    </source>
</evidence>
<dbReference type="Pfam" id="PF00001">
    <property type="entry name" value="7tm_1"/>
    <property type="match status" value="1"/>
</dbReference>
<dbReference type="Gene3D" id="1.20.1070.10">
    <property type="entry name" value="Rhodopsin 7-helix transmembrane proteins"/>
    <property type="match status" value="2"/>
</dbReference>
<evidence type="ECO:0000256" key="6">
    <source>
        <dbReference type="ARBA" id="ARBA00023136"/>
    </source>
</evidence>
<dbReference type="GO" id="GO:0005886">
    <property type="term" value="C:plasma membrane"/>
    <property type="evidence" value="ECO:0007669"/>
    <property type="project" value="UniProtKB-SubCell"/>
</dbReference>
<dbReference type="PROSITE" id="PS50262">
    <property type="entry name" value="G_PROTEIN_RECEP_F1_2"/>
    <property type="match status" value="1"/>
</dbReference>
<name>A0A8E0RXR2_9TREM</name>
<feature type="transmembrane region" description="Helical" evidence="9">
    <location>
        <begin position="197"/>
        <end position="222"/>
    </location>
</feature>
<dbReference type="SUPFAM" id="SSF81321">
    <property type="entry name" value="Family A G protein-coupled receptor-like"/>
    <property type="match status" value="1"/>
</dbReference>
<evidence type="ECO:0000313" key="12">
    <source>
        <dbReference type="Proteomes" id="UP000728185"/>
    </source>
</evidence>
<evidence type="ECO:0000256" key="3">
    <source>
        <dbReference type="ARBA" id="ARBA00022692"/>
    </source>
</evidence>
<evidence type="ECO:0000256" key="1">
    <source>
        <dbReference type="ARBA" id="ARBA00004651"/>
    </source>
</evidence>
<keyword evidence="12" id="KW-1185">Reference proteome</keyword>
<comment type="subcellular location">
    <subcellularLocation>
        <location evidence="1">Cell membrane</location>
        <topology evidence="1">Multi-pass membrane protein</topology>
    </subcellularLocation>
</comment>
<evidence type="ECO:0000256" key="9">
    <source>
        <dbReference type="SAM" id="Phobius"/>
    </source>
</evidence>
<keyword evidence="3 9" id="KW-0812">Transmembrane</keyword>
<feature type="transmembrane region" description="Helical" evidence="9">
    <location>
        <begin position="75"/>
        <end position="100"/>
    </location>
</feature>
<dbReference type="GO" id="GO:0004930">
    <property type="term" value="F:G protein-coupled receptor activity"/>
    <property type="evidence" value="ECO:0007669"/>
    <property type="project" value="UniProtKB-KW"/>
</dbReference>
<feature type="transmembrane region" description="Helical" evidence="9">
    <location>
        <begin position="155"/>
        <end position="177"/>
    </location>
</feature>
<evidence type="ECO:0000259" key="10">
    <source>
        <dbReference type="PROSITE" id="PS50262"/>
    </source>
</evidence>
<reference evidence="11" key="1">
    <citation type="submission" date="2019-05" db="EMBL/GenBank/DDBJ databases">
        <title>Annotation for the trematode Fasciolopsis buski.</title>
        <authorList>
            <person name="Choi Y.-J."/>
        </authorList>
    </citation>
    <scope>NUCLEOTIDE SEQUENCE</scope>
    <source>
        <strain evidence="11">HT</strain>
        <tissue evidence="11">Whole worm</tissue>
    </source>
</reference>
<evidence type="ECO:0000256" key="7">
    <source>
        <dbReference type="ARBA" id="ARBA00023170"/>
    </source>
</evidence>
<dbReference type="AlphaFoldDB" id="A0A8E0RXR2"/>
<accession>A0A8E0RXR2</accession>
<comment type="caution">
    <text evidence="11">The sequence shown here is derived from an EMBL/GenBank/DDBJ whole genome shotgun (WGS) entry which is preliminary data.</text>
</comment>
<keyword evidence="5" id="KW-0297">G-protein coupled receptor</keyword>
<feature type="transmembrane region" description="Helical" evidence="9">
    <location>
        <begin position="42"/>
        <end position="63"/>
    </location>
</feature>
<organism evidence="11 12">
    <name type="scientific">Fasciolopsis buskii</name>
    <dbReference type="NCBI Taxonomy" id="27845"/>
    <lineage>
        <taxon>Eukaryota</taxon>
        <taxon>Metazoa</taxon>
        <taxon>Spiralia</taxon>
        <taxon>Lophotrochozoa</taxon>
        <taxon>Platyhelminthes</taxon>
        <taxon>Trematoda</taxon>
        <taxon>Digenea</taxon>
        <taxon>Plagiorchiida</taxon>
        <taxon>Echinostomata</taxon>
        <taxon>Echinostomatoidea</taxon>
        <taxon>Fasciolidae</taxon>
        <taxon>Fasciolopsis</taxon>
    </lineage>
</organism>
<keyword evidence="7" id="KW-0675">Receptor</keyword>
<keyword evidence="2" id="KW-1003">Cell membrane</keyword>
<proteinExistence type="predicted"/>
<feature type="transmembrane region" description="Helical" evidence="9">
    <location>
        <begin position="112"/>
        <end position="134"/>
    </location>
</feature>
<protein>
    <recommendedName>
        <fullName evidence="10">G-protein coupled receptors family 1 profile domain-containing protein</fullName>
    </recommendedName>
</protein>
<dbReference type="EMBL" id="LUCM01004976">
    <property type="protein sequence ID" value="KAA0193521.1"/>
    <property type="molecule type" value="Genomic_DNA"/>
</dbReference>
<evidence type="ECO:0000313" key="11">
    <source>
        <dbReference type="EMBL" id="KAA0193521.1"/>
    </source>
</evidence>
<dbReference type="SMART" id="SM01381">
    <property type="entry name" value="7TM_GPCR_Srsx"/>
    <property type="match status" value="1"/>
</dbReference>
<dbReference type="OrthoDB" id="9445642at2759"/>
<dbReference type="PRINTS" id="PR00237">
    <property type="entry name" value="GPCRRHODOPSN"/>
</dbReference>
<keyword evidence="6 9" id="KW-0472">Membrane</keyword>
<dbReference type="InterPro" id="IPR000276">
    <property type="entry name" value="GPCR_Rhodpsn"/>
</dbReference>
<evidence type="ECO:0000256" key="4">
    <source>
        <dbReference type="ARBA" id="ARBA00022989"/>
    </source>
</evidence>
<gene>
    <name evidence="11" type="ORF">FBUS_06255</name>
</gene>
<evidence type="ECO:0000256" key="8">
    <source>
        <dbReference type="ARBA" id="ARBA00023224"/>
    </source>
</evidence>
<evidence type="ECO:0000256" key="2">
    <source>
        <dbReference type="ARBA" id="ARBA00022475"/>
    </source>
</evidence>
<dbReference type="PANTHER" id="PTHR24248">
    <property type="entry name" value="ADRENERGIC RECEPTOR-RELATED G-PROTEIN COUPLED RECEPTOR"/>
    <property type="match status" value="1"/>
</dbReference>
<keyword evidence="4 9" id="KW-1133">Transmembrane helix</keyword>
<dbReference type="Proteomes" id="UP000728185">
    <property type="component" value="Unassembled WGS sequence"/>
</dbReference>
<feature type="transmembrane region" description="Helical" evidence="9">
    <location>
        <begin position="440"/>
        <end position="459"/>
    </location>
</feature>
<dbReference type="InterPro" id="IPR017452">
    <property type="entry name" value="GPCR_Rhodpsn_7TM"/>
</dbReference>
<keyword evidence="8" id="KW-0807">Transducer</keyword>
<sequence>MRMINQTIINHAHNTGENVSSKSAAISPINNWSLLNNGLLGALYIVLLVLVFIGNLLVIVAVATTKRLRRTPHCFIASLALADLLMVTGPIPLAGLLTFYGYWPLDGKEWCVFWVGSCTLLCTASVYNLAAISIDRLISCMQPIRYRLLFQKKRVVLLLSITWLVSLFLVLIPFMTGTNSVSGKGRCHGRLDLHLRIFNAVIGSLLPFSVTACANLCILCVLRSRYRMRKWRRQIEVNVVSMIDRRIEVRGERVGRLPLFVSGTTRTAPDPKQSISTGTSEIHYSNSLRPIIWRNNAKFFTKLNPFALINLIRVILLPRDIISDSRTNSLARHVEPSWIIVLTNILADTIIPMVNSVSTVYRGRRVSATRTSQSEVSKHKQTDRDKFARDFDIRPREDSQTCETQPIATPEIRLSSGFPVTVKDQNITVSGFPSRSERRTYWMILIVILCFTICWAPYMLCYYTEAILGVHVSTAIHGILFWIALANSACNPVIYGLLDKRYRTAFRLIVQACRVPRLFYIFV</sequence>